<name>A0ABQ9I5C9_9NEOP</name>
<evidence type="ECO:0000313" key="3">
    <source>
        <dbReference type="Proteomes" id="UP001159363"/>
    </source>
</evidence>
<sequence length="260" mass="29169">MKGRGKREIPEKTRRPAASSATIPTCGNPLVTRPGIEPGSSWWDASGLNGQPPRPLHLRDNALHSCVLNCSMKLCRTSKAIRQRMFVRTPHKFTKLGDHQHVFCGRLLTYACRTTPARMKCVVCCLPARCNRLGPVAPLKFITQPEITSELDNRIGVQICCTNRDQHMTGDRIELRPEPPNLVVQSRYVHRDDMTWRFLQFGCTQSLIGCARLLKQSLCLIGYCVLRKVPYWLGCCGWQAPIGERRSYNSLAGGAILLAV</sequence>
<accession>A0ABQ9I5C9</accession>
<protein>
    <submittedName>
        <fullName evidence="2">Uncharacterized protein</fullName>
    </submittedName>
</protein>
<organism evidence="2 3">
    <name type="scientific">Dryococelus australis</name>
    <dbReference type="NCBI Taxonomy" id="614101"/>
    <lineage>
        <taxon>Eukaryota</taxon>
        <taxon>Metazoa</taxon>
        <taxon>Ecdysozoa</taxon>
        <taxon>Arthropoda</taxon>
        <taxon>Hexapoda</taxon>
        <taxon>Insecta</taxon>
        <taxon>Pterygota</taxon>
        <taxon>Neoptera</taxon>
        <taxon>Polyneoptera</taxon>
        <taxon>Phasmatodea</taxon>
        <taxon>Verophasmatodea</taxon>
        <taxon>Anareolatae</taxon>
        <taxon>Phasmatidae</taxon>
        <taxon>Eurycanthinae</taxon>
        <taxon>Dryococelus</taxon>
    </lineage>
</organism>
<evidence type="ECO:0000313" key="2">
    <source>
        <dbReference type="EMBL" id="KAJ8891851.1"/>
    </source>
</evidence>
<reference evidence="2 3" key="1">
    <citation type="submission" date="2023-02" db="EMBL/GenBank/DDBJ databases">
        <title>LHISI_Scaffold_Assembly.</title>
        <authorList>
            <person name="Stuart O.P."/>
            <person name="Cleave R."/>
            <person name="Magrath M.J.L."/>
            <person name="Mikheyev A.S."/>
        </authorList>
    </citation>
    <scope>NUCLEOTIDE SEQUENCE [LARGE SCALE GENOMIC DNA]</scope>
    <source>
        <strain evidence="2">Daus_M_001</strain>
        <tissue evidence="2">Leg muscle</tissue>
    </source>
</reference>
<dbReference type="EMBL" id="JARBHB010000002">
    <property type="protein sequence ID" value="KAJ8891851.1"/>
    <property type="molecule type" value="Genomic_DNA"/>
</dbReference>
<gene>
    <name evidence="2" type="ORF">PR048_004405</name>
</gene>
<keyword evidence="3" id="KW-1185">Reference proteome</keyword>
<proteinExistence type="predicted"/>
<dbReference type="Proteomes" id="UP001159363">
    <property type="component" value="Chromosome 2"/>
</dbReference>
<evidence type="ECO:0000256" key="1">
    <source>
        <dbReference type="SAM" id="MobiDB-lite"/>
    </source>
</evidence>
<comment type="caution">
    <text evidence="2">The sequence shown here is derived from an EMBL/GenBank/DDBJ whole genome shotgun (WGS) entry which is preliminary data.</text>
</comment>
<feature type="compositionally biased region" description="Basic and acidic residues" evidence="1">
    <location>
        <begin position="1"/>
        <end position="14"/>
    </location>
</feature>
<feature type="region of interest" description="Disordered" evidence="1">
    <location>
        <begin position="1"/>
        <end position="30"/>
    </location>
</feature>